<dbReference type="Proteomes" id="UP001176517">
    <property type="component" value="Unassembled WGS sequence"/>
</dbReference>
<proteinExistence type="predicted"/>
<sequence>MSRISDASRRFDFDSRSLWHRHRYNTGSFHVMPASQVRAFAEQLLRAANGNESHPIIRRNAVYRACLRPYHSLP</sequence>
<evidence type="ECO:0000313" key="1">
    <source>
        <dbReference type="EMBL" id="KAK0543807.1"/>
    </source>
</evidence>
<name>A0AAN6JPH2_9BASI</name>
<protein>
    <submittedName>
        <fullName evidence="1">Uncharacterized protein</fullName>
    </submittedName>
</protein>
<accession>A0AAN6JPH2</accession>
<keyword evidence="2" id="KW-1185">Reference proteome</keyword>
<reference evidence="1" key="1">
    <citation type="journal article" date="2023" name="PhytoFront">
        <title>Draft Genome Resources of Seven Strains of Tilletia horrida, Causal Agent of Kernel Smut of Rice.</title>
        <authorList>
            <person name="Khanal S."/>
            <person name="Antony Babu S."/>
            <person name="Zhou X.G."/>
        </authorList>
    </citation>
    <scope>NUCLEOTIDE SEQUENCE</scope>
    <source>
        <strain evidence="1">TX6</strain>
    </source>
</reference>
<dbReference type="EMBL" id="JAPDMZ010000325">
    <property type="protein sequence ID" value="KAK0543807.1"/>
    <property type="molecule type" value="Genomic_DNA"/>
</dbReference>
<organism evidence="1 2">
    <name type="scientific">Tilletia horrida</name>
    <dbReference type="NCBI Taxonomy" id="155126"/>
    <lineage>
        <taxon>Eukaryota</taxon>
        <taxon>Fungi</taxon>
        <taxon>Dikarya</taxon>
        <taxon>Basidiomycota</taxon>
        <taxon>Ustilaginomycotina</taxon>
        <taxon>Exobasidiomycetes</taxon>
        <taxon>Tilletiales</taxon>
        <taxon>Tilletiaceae</taxon>
        <taxon>Tilletia</taxon>
    </lineage>
</organism>
<dbReference type="AlphaFoldDB" id="A0AAN6JPH2"/>
<comment type="caution">
    <text evidence="1">The sequence shown here is derived from an EMBL/GenBank/DDBJ whole genome shotgun (WGS) entry which is preliminary data.</text>
</comment>
<evidence type="ECO:0000313" key="2">
    <source>
        <dbReference type="Proteomes" id="UP001176517"/>
    </source>
</evidence>
<gene>
    <name evidence="1" type="ORF">OC846_006280</name>
</gene>